<dbReference type="InterPro" id="IPR038717">
    <property type="entry name" value="Tc1-like_DDE_dom"/>
</dbReference>
<feature type="domain" description="Tc1-like transposase DDE" evidence="1">
    <location>
        <begin position="10"/>
        <end position="64"/>
    </location>
</feature>
<sequence length="109" mass="12719">MLATRITIPQNFFMDNVRFHHSIEVRQALESRGHRILFLPPYSPQLNPIELLFSKWKSIIKSRMVIFDGNTLLATISEASTQISRSDCEGWIRESTRFASKALQREHFI</sequence>
<dbReference type="OrthoDB" id="2266637at2759"/>
<dbReference type="AlphaFoldDB" id="A0A0C2ME15"/>
<dbReference type="Pfam" id="PF13358">
    <property type="entry name" value="DDE_3"/>
    <property type="match status" value="1"/>
</dbReference>
<dbReference type="PANTHER" id="PTHR46564:SF1">
    <property type="entry name" value="TRANSPOSASE"/>
    <property type="match status" value="1"/>
</dbReference>
<evidence type="ECO:0000313" key="3">
    <source>
        <dbReference type="Proteomes" id="UP000031668"/>
    </source>
</evidence>
<dbReference type="InterPro" id="IPR012337">
    <property type="entry name" value="RNaseH-like_sf"/>
</dbReference>
<proteinExistence type="predicted"/>
<accession>A0A0C2ME15</accession>
<protein>
    <recommendedName>
        <fullName evidence="1">Tc1-like transposase DDE domain-containing protein</fullName>
    </recommendedName>
</protein>
<dbReference type="Proteomes" id="UP000031668">
    <property type="component" value="Unassembled WGS sequence"/>
</dbReference>
<dbReference type="GO" id="GO:0003676">
    <property type="term" value="F:nucleic acid binding"/>
    <property type="evidence" value="ECO:0007669"/>
    <property type="project" value="InterPro"/>
</dbReference>
<organism evidence="2 3">
    <name type="scientific">Thelohanellus kitauei</name>
    <name type="common">Myxosporean</name>
    <dbReference type="NCBI Taxonomy" id="669202"/>
    <lineage>
        <taxon>Eukaryota</taxon>
        <taxon>Metazoa</taxon>
        <taxon>Cnidaria</taxon>
        <taxon>Myxozoa</taxon>
        <taxon>Myxosporea</taxon>
        <taxon>Bivalvulida</taxon>
        <taxon>Platysporina</taxon>
        <taxon>Myxobolidae</taxon>
        <taxon>Thelohanellus</taxon>
    </lineage>
</organism>
<reference evidence="2 3" key="1">
    <citation type="journal article" date="2014" name="Genome Biol. Evol.">
        <title>The genome of the myxosporean Thelohanellus kitauei shows adaptations to nutrient acquisition within its fish host.</title>
        <authorList>
            <person name="Yang Y."/>
            <person name="Xiong J."/>
            <person name="Zhou Z."/>
            <person name="Huo F."/>
            <person name="Miao W."/>
            <person name="Ran C."/>
            <person name="Liu Y."/>
            <person name="Zhang J."/>
            <person name="Feng J."/>
            <person name="Wang M."/>
            <person name="Wang M."/>
            <person name="Wang L."/>
            <person name="Yao B."/>
        </authorList>
    </citation>
    <scope>NUCLEOTIDE SEQUENCE [LARGE SCALE GENOMIC DNA]</scope>
    <source>
        <strain evidence="2">Wuqing</strain>
    </source>
</reference>
<evidence type="ECO:0000259" key="1">
    <source>
        <dbReference type="Pfam" id="PF13358"/>
    </source>
</evidence>
<dbReference type="SUPFAM" id="SSF53098">
    <property type="entry name" value="Ribonuclease H-like"/>
    <property type="match status" value="1"/>
</dbReference>
<evidence type="ECO:0000313" key="2">
    <source>
        <dbReference type="EMBL" id="KII65391.1"/>
    </source>
</evidence>
<name>A0A0C2ME15_THEKT</name>
<comment type="caution">
    <text evidence="2">The sequence shown here is derived from an EMBL/GenBank/DDBJ whole genome shotgun (WGS) entry which is preliminary data.</text>
</comment>
<dbReference type="InterPro" id="IPR036397">
    <property type="entry name" value="RNaseH_sf"/>
</dbReference>
<dbReference type="Gene3D" id="3.30.420.10">
    <property type="entry name" value="Ribonuclease H-like superfamily/Ribonuclease H"/>
    <property type="match status" value="1"/>
</dbReference>
<gene>
    <name evidence="2" type="ORF">RF11_03493</name>
</gene>
<dbReference type="EMBL" id="JWZT01003867">
    <property type="protein sequence ID" value="KII65391.1"/>
    <property type="molecule type" value="Genomic_DNA"/>
</dbReference>
<dbReference type="PANTHER" id="PTHR46564">
    <property type="entry name" value="TRANSPOSASE"/>
    <property type="match status" value="1"/>
</dbReference>
<keyword evidence="3" id="KW-1185">Reference proteome</keyword>